<feature type="transmembrane region" description="Helical" evidence="1">
    <location>
        <begin position="43"/>
        <end position="63"/>
    </location>
</feature>
<keyword evidence="1" id="KW-0812">Transmembrane</keyword>
<keyword evidence="3" id="KW-1185">Reference proteome</keyword>
<feature type="transmembrane region" description="Helical" evidence="1">
    <location>
        <begin position="142"/>
        <end position="160"/>
    </location>
</feature>
<proteinExistence type="predicted"/>
<reference evidence="2 3" key="1">
    <citation type="submission" date="2016-03" db="EMBL/GenBank/DDBJ databases">
        <title>Genome sequence of Mycoplasma gallinarum strain Mgn_IPT.</title>
        <authorList>
            <person name="Yacoub E."/>
            <person name="Sirand-Pugnet P."/>
            <person name="Barre A."/>
            <person name="Maurier F."/>
            <person name="Blanchard A."/>
            <person name="Ben Abdelmoumen B.M."/>
        </authorList>
    </citation>
    <scope>NUCLEOTIDE SEQUENCE [LARGE SCALE GENOMIC DNA]</scope>
    <source>
        <strain evidence="2 3">Mgn_IPT</strain>
    </source>
</reference>
<dbReference type="Proteomes" id="UP000076983">
    <property type="component" value="Unassembled WGS sequence"/>
</dbReference>
<evidence type="ECO:0000313" key="3">
    <source>
        <dbReference type="Proteomes" id="UP000076983"/>
    </source>
</evidence>
<protein>
    <submittedName>
        <fullName evidence="2">Uncharacterized protein</fullName>
    </submittedName>
</protein>
<dbReference type="EMBL" id="LVLH01000022">
    <property type="protein sequence ID" value="OAB49045.1"/>
    <property type="molecule type" value="Genomic_DNA"/>
</dbReference>
<accession>A0A168RJL9</accession>
<dbReference type="AlphaFoldDB" id="A0A168RJL9"/>
<feature type="transmembrane region" description="Helical" evidence="1">
    <location>
        <begin position="98"/>
        <end position="122"/>
    </location>
</feature>
<dbReference type="RefSeq" id="WP_063626022.1">
    <property type="nucleotide sequence ID" value="NZ_LVLH01000022.1"/>
</dbReference>
<dbReference type="STRING" id="29557.MGALLINA_02160"/>
<sequence>MDIFSKFFEIQNSQYIWIAIIVLFLCLGLNFLWSFLKGWKGAIITNSYMIVSFIASVLIAMAFKKQIIQFLEQAIAENKNIPNSNIEIAPLMFELVSILLWVVIFAINLLLMFAFWIIYTVVIKRFIKKSLKKSKKKLLNRFIGGLVGLVGIFPITVMSVECTSPLTYSNPFIKANSKVLNAISFGQTSGLTDSMPAFKGIDELFVSNSSQVMFFFDELQKESNYQPANSTQSMEDYLRLLVSSNSNGKFTINYRPWKDYLIADQKEKYIHNYEFVNEKMQYFVETNKSFRILKILLQMGIKSAKEEIKNNISKFNDVFIRANIDLSRVNLQYENAPTNANMPQLAFTSFNTNEITQIKNAIFKALDLENVSMPNDDNNNINNLSNDERIKYTFNKILDLVFVAK</sequence>
<name>A0A168RJL9_9BACT</name>
<organism evidence="2 3">
    <name type="scientific">Mycoplasmopsis gallinarum</name>
    <dbReference type="NCBI Taxonomy" id="29557"/>
    <lineage>
        <taxon>Bacteria</taxon>
        <taxon>Bacillati</taxon>
        <taxon>Mycoplasmatota</taxon>
        <taxon>Mycoplasmoidales</taxon>
        <taxon>Metamycoplasmataceae</taxon>
        <taxon>Mycoplasmopsis</taxon>
    </lineage>
</organism>
<feature type="transmembrane region" description="Helical" evidence="1">
    <location>
        <begin position="15"/>
        <end position="36"/>
    </location>
</feature>
<keyword evidence="1" id="KW-0472">Membrane</keyword>
<evidence type="ECO:0000256" key="1">
    <source>
        <dbReference type="SAM" id="Phobius"/>
    </source>
</evidence>
<gene>
    <name evidence="2" type="ORF">MGALLINA_02160</name>
</gene>
<evidence type="ECO:0000313" key="2">
    <source>
        <dbReference type="EMBL" id="OAB49045.1"/>
    </source>
</evidence>
<dbReference type="PATRIC" id="fig|29557.3.peg.199"/>
<keyword evidence="1" id="KW-1133">Transmembrane helix</keyword>
<comment type="caution">
    <text evidence="2">The sequence shown here is derived from an EMBL/GenBank/DDBJ whole genome shotgun (WGS) entry which is preliminary data.</text>
</comment>